<organism evidence="21 22">
    <name type="scientific">Psophocarpus tetragonolobus</name>
    <name type="common">Winged bean</name>
    <name type="synonym">Dolichos tetragonolobus</name>
    <dbReference type="NCBI Taxonomy" id="3891"/>
    <lineage>
        <taxon>Eukaryota</taxon>
        <taxon>Viridiplantae</taxon>
        <taxon>Streptophyta</taxon>
        <taxon>Embryophyta</taxon>
        <taxon>Tracheophyta</taxon>
        <taxon>Spermatophyta</taxon>
        <taxon>Magnoliopsida</taxon>
        <taxon>eudicotyledons</taxon>
        <taxon>Gunneridae</taxon>
        <taxon>Pentapetalae</taxon>
        <taxon>rosids</taxon>
        <taxon>fabids</taxon>
        <taxon>Fabales</taxon>
        <taxon>Fabaceae</taxon>
        <taxon>Papilionoideae</taxon>
        <taxon>50 kb inversion clade</taxon>
        <taxon>NPAAA clade</taxon>
        <taxon>indigoferoid/millettioid clade</taxon>
        <taxon>Phaseoleae</taxon>
        <taxon>Psophocarpus</taxon>
    </lineage>
</organism>
<feature type="disulfide bond" evidence="19">
    <location>
        <begin position="498"/>
        <end position="503"/>
    </location>
</feature>
<comment type="caution">
    <text evidence="21">The sequence shown here is derived from an EMBL/GenBank/DDBJ whole genome shotgun (WGS) entry which is preliminary data.</text>
</comment>
<dbReference type="FunFam" id="1.10.520.10:FF:000009">
    <property type="entry name" value="Peroxidase"/>
    <property type="match status" value="1"/>
</dbReference>
<keyword evidence="12 17" id="KW-0408">Iron</keyword>
<feature type="binding site" evidence="17">
    <location>
        <position position="497"/>
    </location>
    <ligand>
        <name>Ca(2+)</name>
        <dbReference type="ChEBI" id="CHEBI:29108"/>
        <label>1</label>
    </ligand>
</feature>
<proteinExistence type="inferred from homology"/>
<evidence type="ECO:0000256" key="4">
    <source>
        <dbReference type="ARBA" id="ARBA00006873"/>
    </source>
</evidence>
<keyword evidence="22" id="KW-1185">Reference proteome</keyword>
<dbReference type="PROSITE" id="PS00436">
    <property type="entry name" value="PEROXIDASE_2"/>
    <property type="match status" value="1"/>
</dbReference>
<evidence type="ECO:0000313" key="21">
    <source>
        <dbReference type="EMBL" id="KAK7390244.1"/>
    </source>
</evidence>
<evidence type="ECO:0000256" key="18">
    <source>
        <dbReference type="PIRSR" id="PIRSR600823-4"/>
    </source>
</evidence>
<reference evidence="21 22" key="1">
    <citation type="submission" date="2024-01" db="EMBL/GenBank/DDBJ databases">
        <title>The genomes of 5 underutilized Papilionoideae crops provide insights into root nodulation and disease resistanc.</title>
        <authorList>
            <person name="Jiang F."/>
        </authorList>
    </citation>
    <scope>NUCLEOTIDE SEQUENCE [LARGE SCALE GENOMIC DNA]</scope>
    <source>
        <strain evidence="21">DUOXIRENSHENG_FW03</strain>
        <tissue evidence="21">Leaves</tissue>
    </source>
</reference>
<dbReference type="Pfam" id="PF13960">
    <property type="entry name" value="DUF4218"/>
    <property type="match status" value="1"/>
</dbReference>
<evidence type="ECO:0000313" key="22">
    <source>
        <dbReference type="Proteomes" id="UP001386955"/>
    </source>
</evidence>
<feature type="binding site" description="axial binding residue" evidence="17">
    <location>
        <position position="624"/>
    </location>
    <ligand>
        <name>heme b</name>
        <dbReference type="ChEBI" id="CHEBI:60344"/>
    </ligand>
    <ligandPart>
        <name>Fe</name>
        <dbReference type="ChEBI" id="CHEBI:18248"/>
    </ligandPart>
</feature>
<comment type="function">
    <text evidence="2">Removal of H(2)O(2), oxidation of toxic reductants, biosynthesis and degradation of lignin, suberization, auxin catabolism, response to environmental stresses such as wounding, pathogen attack and oxidative stress. These functions might be dependent on each isozyme/isoform in each plant tissue.</text>
</comment>
<dbReference type="PANTHER" id="PTHR31388">
    <property type="entry name" value="PEROXIDASE 72-RELATED"/>
    <property type="match status" value="1"/>
</dbReference>
<feature type="disulfide bond" evidence="19">
    <location>
        <begin position="552"/>
        <end position="744"/>
    </location>
</feature>
<dbReference type="SUPFAM" id="SSF48113">
    <property type="entry name" value="Heme-dependent peroxidases"/>
    <property type="match status" value="1"/>
</dbReference>
<dbReference type="EMBL" id="JAYMYS010000006">
    <property type="protein sequence ID" value="KAK7390244.1"/>
    <property type="molecule type" value="Genomic_DNA"/>
</dbReference>
<dbReference type="Gene3D" id="1.10.420.10">
    <property type="entry name" value="Peroxidase, domain 2"/>
    <property type="match status" value="1"/>
</dbReference>
<dbReference type="InterPro" id="IPR010255">
    <property type="entry name" value="Haem_peroxidase_sf"/>
</dbReference>
<dbReference type="GO" id="GO:0046872">
    <property type="term" value="F:metal ion binding"/>
    <property type="evidence" value="ECO:0007669"/>
    <property type="project" value="UniProtKB-KW"/>
</dbReference>
<dbReference type="PRINTS" id="PR00458">
    <property type="entry name" value="PEROXIDASE"/>
</dbReference>
<dbReference type="GO" id="GO:0042744">
    <property type="term" value="P:hydrogen peroxide catabolic process"/>
    <property type="evidence" value="ECO:0007669"/>
    <property type="project" value="InterPro"/>
</dbReference>
<evidence type="ECO:0000256" key="10">
    <source>
        <dbReference type="ARBA" id="ARBA00022837"/>
    </source>
</evidence>
<comment type="cofactor">
    <cofactor evidence="17">
        <name>heme b</name>
        <dbReference type="ChEBI" id="CHEBI:60344"/>
    </cofactor>
    <text evidence="17">Binds 1 heme b (iron(II)-protoporphyrin IX) group per subunit.</text>
</comment>
<evidence type="ECO:0000259" key="20">
    <source>
        <dbReference type="PROSITE" id="PS50873"/>
    </source>
</evidence>
<feature type="binding site" evidence="17">
    <location>
        <position position="500"/>
    </location>
    <ligand>
        <name>Ca(2+)</name>
        <dbReference type="ChEBI" id="CHEBI:29108"/>
        <label>1</label>
    </ligand>
</feature>
<evidence type="ECO:0000256" key="14">
    <source>
        <dbReference type="ARBA" id="ARBA00023180"/>
    </source>
</evidence>
<keyword evidence="9" id="KW-0732">Signal</keyword>
<evidence type="ECO:0000256" key="6">
    <source>
        <dbReference type="ARBA" id="ARBA00022559"/>
    </source>
</evidence>
<evidence type="ECO:0000256" key="5">
    <source>
        <dbReference type="ARBA" id="ARBA00012313"/>
    </source>
</evidence>
<protein>
    <recommendedName>
        <fullName evidence="5">peroxidase</fullName>
        <ecNumber evidence="5">1.11.1.7</ecNumber>
    </recommendedName>
</protein>
<gene>
    <name evidence="21" type="ORF">VNO78_25543</name>
</gene>
<feature type="binding site" evidence="17">
    <location>
        <position position="669"/>
    </location>
    <ligand>
        <name>Ca(2+)</name>
        <dbReference type="ChEBI" id="CHEBI:29108"/>
        <label>2</label>
    </ligand>
</feature>
<evidence type="ECO:0000256" key="8">
    <source>
        <dbReference type="ARBA" id="ARBA00022723"/>
    </source>
</evidence>
<keyword evidence="6" id="KW-0575">Peroxidase</keyword>
<evidence type="ECO:0000256" key="2">
    <source>
        <dbReference type="ARBA" id="ARBA00002322"/>
    </source>
</evidence>
<dbReference type="GO" id="GO:0006979">
    <property type="term" value="P:response to oxidative stress"/>
    <property type="evidence" value="ECO:0007669"/>
    <property type="project" value="InterPro"/>
</dbReference>
<dbReference type="InterPro" id="IPR019793">
    <property type="entry name" value="Peroxidases_heam-ligand_BS"/>
</dbReference>
<dbReference type="InterPro" id="IPR025312">
    <property type="entry name" value="DUF4216"/>
</dbReference>
<feature type="site" description="Transition state stabilizer" evidence="18">
    <location>
        <position position="492"/>
    </location>
</feature>
<comment type="cofactor">
    <cofactor evidence="17">
        <name>Ca(2+)</name>
        <dbReference type="ChEBI" id="CHEBI:29108"/>
    </cofactor>
    <text evidence="17">Binds 2 calcium ions per subunit.</text>
</comment>
<dbReference type="PROSITE" id="PS50873">
    <property type="entry name" value="PEROXIDASE_4"/>
    <property type="match status" value="1"/>
</dbReference>
<dbReference type="InterPro" id="IPR000823">
    <property type="entry name" value="Peroxidase_pln"/>
</dbReference>
<feature type="binding site" evidence="16">
    <location>
        <position position="594"/>
    </location>
    <ligand>
        <name>substrate</name>
    </ligand>
</feature>
<dbReference type="Proteomes" id="UP001386955">
    <property type="component" value="Unassembled WGS sequence"/>
</dbReference>
<feature type="disulfide bond" evidence="19">
    <location>
        <begin position="631"/>
        <end position="656"/>
    </location>
</feature>
<dbReference type="GO" id="GO:0005576">
    <property type="term" value="C:extracellular region"/>
    <property type="evidence" value="ECO:0007669"/>
    <property type="project" value="UniProtKB-SubCell"/>
</dbReference>
<evidence type="ECO:0000256" key="12">
    <source>
        <dbReference type="ARBA" id="ARBA00023004"/>
    </source>
</evidence>
<keyword evidence="7" id="KW-0349">Heme</keyword>
<feature type="binding site" evidence="17">
    <location>
        <position position="502"/>
    </location>
    <ligand>
        <name>Ca(2+)</name>
        <dbReference type="ChEBI" id="CHEBI:29108"/>
        <label>1</label>
    </ligand>
</feature>
<evidence type="ECO:0000256" key="16">
    <source>
        <dbReference type="PIRSR" id="PIRSR600823-2"/>
    </source>
</evidence>
<dbReference type="EC" id="1.11.1.7" evidence="5"/>
<keyword evidence="8 17" id="KW-0479">Metal-binding</keyword>
<dbReference type="PRINTS" id="PR00461">
    <property type="entry name" value="PLPEROXIDASE"/>
</dbReference>
<comment type="catalytic activity">
    <reaction evidence="1">
        <text>2 a phenolic donor + H2O2 = 2 a phenolic radical donor + 2 H2O</text>
        <dbReference type="Rhea" id="RHEA:56136"/>
        <dbReference type="ChEBI" id="CHEBI:15377"/>
        <dbReference type="ChEBI" id="CHEBI:16240"/>
        <dbReference type="ChEBI" id="CHEBI:139520"/>
        <dbReference type="ChEBI" id="CHEBI:139521"/>
        <dbReference type="EC" id="1.11.1.7"/>
    </reaction>
</comment>
<keyword evidence="11" id="KW-0560">Oxidoreductase</keyword>
<evidence type="ECO:0000256" key="1">
    <source>
        <dbReference type="ARBA" id="ARBA00000189"/>
    </source>
</evidence>
<dbReference type="CDD" id="cd00693">
    <property type="entry name" value="secretory_peroxidase"/>
    <property type="match status" value="1"/>
</dbReference>
<dbReference type="GO" id="GO:0140825">
    <property type="term" value="F:lactoperoxidase activity"/>
    <property type="evidence" value="ECO:0007669"/>
    <property type="project" value="UniProtKB-EC"/>
</dbReference>
<feature type="binding site" evidence="17">
    <location>
        <position position="506"/>
    </location>
    <ligand>
        <name>Ca(2+)</name>
        <dbReference type="ChEBI" id="CHEBI:29108"/>
        <label>1</label>
    </ligand>
</feature>
<dbReference type="PROSITE" id="PS00435">
    <property type="entry name" value="PEROXIDASE_1"/>
    <property type="match status" value="1"/>
</dbReference>
<evidence type="ECO:0000256" key="13">
    <source>
        <dbReference type="ARBA" id="ARBA00023157"/>
    </source>
</evidence>
<dbReference type="InterPro" id="IPR019794">
    <property type="entry name" value="Peroxidases_AS"/>
</dbReference>
<dbReference type="InterPro" id="IPR025452">
    <property type="entry name" value="DUF4218"/>
</dbReference>
<name>A0AAN9S630_PSOTE</name>
<feature type="domain" description="Plant heme peroxidase family profile" evidence="20">
    <location>
        <begin position="455"/>
        <end position="748"/>
    </location>
</feature>
<dbReference type="PANTHER" id="PTHR31388:SF126">
    <property type="entry name" value="PEROXIDASE"/>
    <property type="match status" value="1"/>
</dbReference>
<sequence>MVHLAVHLVREIRLCGPVYLRWIYPIEHYMKILKCYTKNLYRPEASIVERYIAEEVIEFCTDYISQAKPIGLPKSRTEGKCQGTRGYDINSYSFYTKTQDDKSTFQNSGVTLKAESMHFSNELGFILVDLERVAYKDEPFIMASQAKQVFYVKDPCNERWSVVLQGRSIDVCHENQDPIVDSLPFKEACVESIVEPPSPPSRHEKWKRAPIRKIGNMSSEASKAIADKIDIFEEKFKEGTFVPKGHKEILTTAIGKLDPPDRVRAVGVGSLNSQFQQPPTAKDESIPLVSAQRVTIEEVLDSTASVLKPTEEVQLVREAVGGFIAWPKHLVRPFSAKDTQQSGQHVPAIDISKLKPLQSTNISKSVKYVVADLLNVIPILQHNPLQVPWDVHVFGGHSVVPVYITQTDVLEIFSGSMWLSILVIQLWILMALSGYFFVIFYAFVFATLATSVFSQLSPNYYDYMCPNALSTIKSGVEAAVQKEYRMGASLLRLHFHDCFVNGCDGSILLDPSATIDSEKNAFANFQSVRGFEVVDAIKEAVDEACGKPVVSCADILAVAARDSVVALGGPTWEVQLGRRDSTTASRDAANANIPAPFSSLSELITNFKNHGLDEKDLVVLSGGHSIGYARCVRFKDHIYNDSNIDPNFAQYLKYICPSNGGDFNLAPLDETAANFDVNYYTSLVQKIGLLHSDQELFNGGSTDALVKQYSYDSQAFYDDFANSMIKMGNIQPLTGNQGEIRVNCREVNSY</sequence>
<dbReference type="Pfam" id="PF00141">
    <property type="entry name" value="peroxidase"/>
    <property type="match status" value="1"/>
</dbReference>
<evidence type="ECO:0000256" key="3">
    <source>
        <dbReference type="ARBA" id="ARBA00004613"/>
    </source>
</evidence>
<feature type="binding site" evidence="17">
    <location>
        <position position="676"/>
    </location>
    <ligand>
        <name>Ca(2+)</name>
        <dbReference type="ChEBI" id="CHEBI:29108"/>
        <label>2</label>
    </ligand>
</feature>
<feature type="active site" description="Proton acceptor" evidence="15">
    <location>
        <position position="496"/>
    </location>
</feature>
<dbReference type="FunFam" id="1.10.420.10:FF:000006">
    <property type="entry name" value="Peroxidase"/>
    <property type="match status" value="1"/>
</dbReference>
<keyword evidence="10 17" id="KW-0106">Calcium</keyword>
<evidence type="ECO:0000256" key="9">
    <source>
        <dbReference type="ARBA" id="ARBA00022729"/>
    </source>
</evidence>
<evidence type="ECO:0000256" key="15">
    <source>
        <dbReference type="PIRSR" id="PIRSR600823-1"/>
    </source>
</evidence>
<evidence type="ECO:0000256" key="11">
    <source>
        <dbReference type="ARBA" id="ARBA00023002"/>
    </source>
</evidence>
<comment type="similarity">
    <text evidence="4">Belongs to the peroxidase family. Ascorbate peroxidase subfamily.</text>
</comment>
<accession>A0AAN9S630</accession>
<dbReference type="AlphaFoldDB" id="A0AAN9S630"/>
<evidence type="ECO:0000256" key="19">
    <source>
        <dbReference type="PIRSR" id="PIRSR600823-5"/>
    </source>
</evidence>
<feature type="disulfide bond" evidence="19">
    <location>
        <begin position="465"/>
        <end position="545"/>
    </location>
</feature>
<dbReference type="GO" id="GO:0020037">
    <property type="term" value="F:heme binding"/>
    <property type="evidence" value="ECO:0007669"/>
    <property type="project" value="InterPro"/>
</dbReference>
<dbReference type="InterPro" id="IPR002016">
    <property type="entry name" value="Haem_peroxidase"/>
</dbReference>
<feature type="binding site" evidence="17">
    <location>
        <position position="504"/>
    </location>
    <ligand>
        <name>Ca(2+)</name>
        <dbReference type="ChEBI" id="CHEBI:29108"/>
        <label>1</label>
    </ligand>
</feature>
<evidence type="ECO:0000256" key="17">
    <source>
        <dbReference type="PIRSR" id="PIRSR600823-3"/>
    </source>
</evidence>
<keyword evidence="13 19" id="KW-1015">Disulfide bond</keyword>
<evidence type="ECO:0000256" key="7">
    <source>
        <dbReference type="ARBA" id="ARBA00022617"/>
    </source>
</evidence>
<comment type="subcellular location">
    <subcellularLocation>
        <location evidence="3">Secreted</location>
    </subcellularLocation>
</comment>
<keyword evidence="14" id="KW-0325">Glycoprotein</keyword>
<feature type="binding site" evidence="17">
    <location>
        <position position="518"/>
    </location>
    <ligand>
        <name>Ca(2+)</name>
        <dbReference type="ChEBI" id="CHEBI:29108"/>
        <label>1</label>
    </ligand>
</feature>
<dbReference type="Pfam" id="PF13952">
    <property type="entry name" value="DUF4216"/>
    <property type="match status" value="1"/>
</dbReference>
<dbReference type="InterPro" id="IPR033905">
    <property type="entry name" value="Secretory_peroxidase"/>
</dbReference>
<dbReference type="Gene3D" id="1.10.520.10">
    <property type="match status" value="1"/>
</dbReference>